<name>A0ABQ9HN32_9NEOP</name>
<gene>
    <name evidence="1" type="ORF">PR048_011954</name>
</gene>
<proteinExistence type="predicted"/>
<feature type="non-terminal residue" evidence="1">
    <location>
        <position position="458"/>
    </location>
</feature>
<protein>
    <submittedName>
        <fullName evidence="1">Uncharacterized protein</fullName>
    </submittedName>
</protein>
<evidence type="ECO:0000313" key="2">
    <source>
        <dbReference type="Proteomes" id="UP001159363"/>
    </source>
</evidence>
<sequence>MHTGVQNVFLMNILQIYDGRLYSCVSKPDVLAVVDSRVKKTPGNKVDDIDVINHIHSFPEYQSHYSRHKNPEIKYLNSDLSIRKMYDIYLQKCNEVNKTAAKKKFYYYYLYFISQVQSLLQINTKIYVEKDDEKTKLLKIDRELHLRQAEQAREDLKLNATSFSDECYILTFDHQKALPFPKLSTSVSCCKRNLNVYNFGIHTFNEGNGFMYKWDETERGSGSQDLSSCQVTHLKEHAKHCKHVIMSSENFAGQNRNIKVVLGLKNLVQNSHTDIEVIYHKLLVSGHSYLPNDANFGLIEANSRKTTHIYSLNDWMAIVREAKRKSPFKVIEMRHADFFSTKELEESIVNRKNSVDGCNVNWLQMRWLRYEKSCALTLKYKSTLNPDIKTNLIVTKTSRSSLHSAACSHCSPEKGHVGLLTFIPPVYQPFFKHLPIVLNTRRSQLARDAGGYEDSDEI</sequence>
<accession>A0ABQ9HN32</accession>
<comment type="caution">
    <text evidence="1">The sequence shown here is derived from an EMBL/GenBank/DDBJ whole genome shotgun (WGS) entry which is preliminary data.</text>
</comment>
<dbReference type="PANTHER" id="PTHR10773">
    <property type="entry name" value="DNA-DIRECTED RNA POLYMERASES I, II, AND III SUBUNIT RPABC2"/>
    <property type="match status" value="1"/>
</dbReference>
<reference evidence="1 2" key="1">
    <citation type="submission" date="2023-02" db="EMBL/GenBank/DDBJ databases">
        <title>LHISI_Scaffold_Assembly.</title>
        <authorList>
            <person name="Stuart O.P."/>
            <person name="Cleave R."/>
            <person name="Magrath M.J.L."/>
            <person name="Mikheyev A.S."/>
        </authorList>
    </citation>
    <scope>NUCLEOTIDE SEQUENCE [LARGE SCALE GENOMIC DNA]</scope>
    <source>
        <strain evidence="1">Daus_M_001</strain>
        <tissue evidence="1">Leg muscle</tissue>
    </source>
</reference>
<organism evidence="1 2">
    <name type="scientific">Dryococelus australis</name>
    <dbReference type="NCBI Taxonomy" id="614101"/>
    <lineage>
        <taxon>Eukaryota</taxon>
        <taxon>Metazoa</taxon>
        <taxon>Ecdysozoa</taxon>
        <taxon>Arthropoda</taxon>
        <taxon>Hexapoda</taxon>
        <taxon>Insecta</taxon>
        <taxon>Pterygota</taxon>
        <taxon>Neoptera</taxon>
        <taxon>Polyneoptera</taxon>
        <taxon>Phasmatodea</taxon>
        <taxon>Verophasmatodea</taxon>
        <taxon>Anareolatae</taxon>
        <taxon>Phasmatidae</taxon>
        <taxon>Eurycanthinae</taxon>
        <taxon>Dryococelus</taxon>
    </lineage>
</organism>
<keyword evidence="2" id="KW-1185">Reference proteome</keyword>
<dbReference type="Proteomes" id="UP001159363">
    <property type="component" value="Chromosome X"/>
</dbReference>
<evidence type="ECO:0000313" key="1">
    <source>
        <dbReference type="EMBL" id="KAJ8885754.1"/>
    </source>
</evidence>
<dbReference type="PANTHER" id="PTHR10773:SF19">
    <property type="match status" value="1"/>
</dbReference>
<dbReference type="EMBL" id="JARBHB010000004">
    <property type="protein sequence ID" value="KAJ8885754.1"/>
    <property type="molecule type" value="Genomic_DNA"/>
</dbReference>